<dbReference type="GO" id="GO:0003700">
    <property type="term" value="F:DNA-binding transcription factor activity"/>
    <property type="evidence" value="ECO:0007669"/>
    <property type="project" value="InterPro"/>
</dbReference>
<comment type="similarity">
    <text evidence="1">Belongs to the LysR transcriptional regulatory family.</text>
</comment>
<dbReference type="Pfam" id="PF03466">
    <property type="entry name" value="LysR_substrate"/>
    <property type="match status" value="1"/>
</dbReference>
<evidence type="ECO:0000256" key="3">
    <source>
        <dbReference type="ARBA" id="ARBA00023125"/>
    </source>
</evidence>
<keyword evidence="7" id="KW-1185">Reference proteome</keyword>
<dbReference type="RefSeq" id="WP_088604156.1">
    <property type="nucleotide sequence ID" value="NZ_NJIH01000008.1"/>
</dbReference>
<evidence type="ECO:0000313" key="7">
    <source>
        <dbReference type="Proteomes" id="UP000214603"/>
    </source>
</evidence>
<accession>A0A225MAB0</accession>
<dbReference type="Proteomes" id="UP000214603">
    <property type="component" value="Unassembled WGS sequence"/>
</dbReference>
<keyword evidence="2" id="KW-0805">Transcription regulation</keyword>
<dbReference type="InterPro" id="IPR036390">
    <property type="entry name" value="WH_DNA-bd_sf"/>
</dbReference>
<dbReference type="InterPro" id="IPR036388">
    <property type="entry name" value="WH-like_DNA-bd_sf"/>
</dbReference>
<feature type="domain" description="HTH lysR-type" evidence="5">
    <location>
        <begin position="1"/>
        <end position="60"/>
    </location>
</feature>
<sequence length="299" mass="33255">MYLHPRDLEYFLVIVSHGRLSSAAAELGVTQPALSKVINRLEMETGLLLFERGIHGVRLTGVGQEFKQSVLDLQTQHHYSVSLINELKAKQAGILRVGTTSVSREALVVKTLSILMARRPAMRVRLVSGQSDWLCSEIEEGRLDLAVVPSYPGLPFNCEQQILGKDQMLPVVRQFHPLARNSSLKIQDLEKMPWALGAPNTAARRTIISIYKAHGMSGPPVSLEMTYVTESLLSLIASTDVIGLIPQNLFRRPVADMLYVLPVKELHIDRLTVLLSRNGAQWTPLMESFQQLLKIGSTT</sequence>
<dbReference type="PRINTS" id="PR00039">
    <property type="entry name" value="HTHLYSR"/>
</dbReference>
<evidence type="ECO:0000256" key="4">
    <source>
        <dbReference type="ARBA" id="ARBA00023163"/>
    </source>
</evidence>
<evidence type="ECO:0000313" key="6">
    <source>
        <dbReference type="EMBL" id="OWT58245.1"/>
    </source>
</evidence>
<dbReference type="Pfam" id="PF00126">
    <property type="entry name" value="HTH_1"/>
    <property type="match status" value="1"/>
</dbReference>
<dbReference type="InterPro" id="IPR050950">
    <property type="entry name" value="HTH-type_LysR_regulators"/>
</dbReference>
<dbReference type="InterPro" id="IPR005119">
    <property type="entry name" value="LysR_subst-bd"/>
</dbReference>
<dbReference type="GO" id="GO:0003677">
    <property type="term" value="F:DNA binding"/>
    <property type="evidence" value="ECO:0007669"/>
    <property type="project" value="UniProtKB-KW"/>
</dbReference>
<gene>
    <name evidence="6" type="ORF">CEY11_14725</name>
</gene>
<dbReference type="GO" id="GO:0005829">
    <property type="term" value="C:cytosol"/>
    <property type="evidence" value="ECO:0007669"/>
    <property type="project" value="TreeGrafter"/>
</dbReference>
<evidence type="ECO:0000256" key="2">
    <source>
        <dbReference type="ARBA" id="ARBA00023015"/>
    </source>
</evidence>
<comment type="caution">
    <text evidence="6">The sequence shown here is derived from an EMBL/GenBank/DDBJ whole genome shotgun (WGS) entry which is preliminary data.</text>
</comment>
<proteinExistence type="inferred from homology"/>
<dbReference type="SUPFAM" id="SSF53850">
    <property type="entry name" value="Periplasmic binding protein-like II"/>
    <property type="match status" value="1"/>
</dbReference>
<reference evidence="7" key="1">
    <citation type="submission" date="2017-06" db="EMBL/GenBank/DDBJ databases">
        <title>Herbaspirillum phytohormonus sp. nov., isolated from the root nodule of Robinia pseudoacacia in lead-zinc mine.</title>
        <authorList>
            <person name="Fan M."/>
            <person name="Lin Y."/>
        </authorList>
    </citation>
    <scope>NUCLEOTIDE SEQUENCE [LARGE SCALE GENOMIC DNA]</scope>
    <source>
        <strain evidence="7">SC-089</strain>
    </source>
</reference>
<keyword evidence="3" id="KW-0238">DNA-binding</keyword>
<dbReference type="PROSITE" id="PS50931">
    <property type="entry name" value="HTH_LYSR"/>
    <property type="match status" value="1"/>
</dbReference>
<dbReference type="SUPFAM" id="SSF46785">
    <property type="entry name" value="Winged helix' DNA-binding domain"/>
    <property type="match status" value="1"/>
</dbReference>
<evidence type="ECO:0000259" key="5">
    <source>
        <dbReference type="PROSITE" id="PS50931"/>
    </source>
</evidence>
<keyword evidence="4" id="KW-0804">Transcription</keyword>
<dbReference type="InterPro" id="IPR000847">
    <property type="entry name" value="LysR_HTH_N"/>
</dbReference>
<dbReference type="OrthoDB" id="8437302at2"/>
<protein>
    <submittedName>
        <fullName evidence="6">LysR family transcriptional regulator</fullName>
    </submittedName>
</protein>
<name>A0A225MAB0_9BURK</name>
<organism evidence="6 7">
    <name type="scientific">Candidimonas nitroreducens</name>
    <dbReference type="NCBI Taxonomy" id="683354"/>
    <lineage>
        <taxon>Bacteria</taxon>
        <taxon>Pseudomonadati</taxon>
        <taxon>Pseudomonadota</taxon>
        <taxon>Betaproteobacteria</taxon>
        <taxon>Burkholderiales</taxon>
        <taxon>Alcaligenaceae</taxon>
        <taxon>Candidimonas</taxon>
    </lineage>
</organism>
<dbReference type="Gene3D" id="3.40.190.290">
    <property type="match status" value="1"/>
</dbReference>
<dbReference type="PANTHER" id="PTHR30419">
    <property type="entry name" value="HTH-TYPE TRANSCRIPTIONAL REGULATOR YBHD"/>
    <property type="match status" value="1"/>
</dbReference>
<dbReference type="EMBL" id="NJIH01000008">
    <property type="protein sequence ID" value="OWT58245.1"/>
    <property type="molecule type" value="Genomic_DNA"/>
</dbReference>
<evidence type="ECO:0000256" key="1">
    <source>
        <dbReference type="ARBA" id="ARBA00009437"/>
    </source>
</evidence>
<dbReference type="AlphaFoldDB" id="A0A225MAB0"/>
<dbReference type="Gene3D" id="1.10.10.10">
    <property type="entry name" value="Winged helix-like DNA-binding domain superfamily/Winged helix DNA-binding domain"/>
    <property type="match status" value="1"/>
</dbReference>